<sequence>MSSEKLALYIHAMMVACMDPRDFYGENLVLELRKRTEAIANYTNPFQILVLCNAGDNMTTRDVDRVTAAFNAQQRPFWTDTQALASLALACLSSRPNLVPDKWILKDMLQNLKRRQFRIGTVDNARTTALVVQALLIHDSYIKGFDLDSSLLTILNSVKKNFSLLNAYYILPVLSYKSLLNVSSSHCKSAPETEEEALERFLDVNVETISVQYSVWIGDKIGLERTWRLKMRQNSSIYDVIETVAKIDNRQKVEYSLVEGKPFVTCLGGLEDDPETGNFWFLHLRSLKSDGQPEMMEQSPVDLKLIPNQEVILWYRPGPWNTQIRAA</sequence>
<keyword evidence="7" id="KW-1185">Reference proteome</keyword>
<feature type="disulfide bond" evidence="5">
    <location>
        <begin position="52"/>
        <end position="91"/>
    </location>
</feature>
<keyword evidence="4" id="KW-0170">Cobalt</keyword>
<gene>
    <name evidence="6" type="primary">AVEN_223387_1</name>
    <name evidence="6" type="ORF">NPIL_457211</name>
</gene>
<dbReference type="GO" id="GO:0015889">
    <property type="term" value="P:cobalamin transport"/>
    <property type="evidence" value="ECO:0007669"/>
    <property type="project" value="InterPro"/>
</dbReference>
<comment type="caution">
    <text evidence="6">The sequence shown here is derived from an EMBL/GenBank/DDBJ whole genome shotgun (WGS) entry which is preliminary data.</text>
</comment>
<name>A0A8X6TG83_NEPPI</name>
<evidence type="ECO:0000256" key="2">
    <source>
        <dbReference type="ARBA" id="ARBA00022525"/>
    </source>
</evidence>
<comment type="subcellular location">
    <subcellularLocation>
        <location evidence="1">Secreted</location>
    </subcellularLocation>
</comment>
<dbReference type="PROSITE" id="PS51257">
    <property type="entry name" value="PROKAR_LIPOPROTEIN"/>
    <property type="match status" value="1"/>
</dbReference>
<dbReference type="AlphaFoldDB" id="A0A8X6TG83"/>
<evidence type="ECO:0000313" key="7">
    <source>
        <dbReference type="Proteomes" id="UP000887013"/>
    </source>
</evidence>
<organism evidence="6 7">
    <name type="scientific">Nephila pilipes</name>
    <name type="common">Giant wood spider</name>
    <name type="synonym">Nephila maculata</name>
    <dbReference type="NCBI Taxonomy" id="299642"/>
    <lineage>
        <taxon>Eukaryota</taxon>
        <taxon>Metazoa</taxon>
        <taxon>Ecdysozoa</taxon>
        <taxon>Arthropoda</taxon>
        <taxon>Chelicerata</taxon>
        <taxon>Arachnida</taxon>
        <taxon>Araneae</taxon>
        <taxon>Araneomorphae</taxon>
        <taxon>Entelegynae</taxon>
        <taxon>Araneoidea</taxon>
        <taxon>Nephilidae</taxon>
        <taxon>Nephila</taxon>
    </lineage>
</organism>
<dbReference type="Gene3D" id="2.170.130.30">
    <property type="match status" value="1"/>
</dbReference>
<feature type="binding site" evidence="4">
    <location>
        <position position="80"/>
    </location>
    <ligand>
        <name>cyanocob(III)alamin</name>
        <dbReference type="ChEBI" id="CHEBI:17439"/>
    </ligand>
</feature>
<dbReference type="GO" id="GO:0005615">
    <property type="term" value="C:extracellular space"/>
    <property type="evidence" value="ECO:0007669"/>
    <property type="project" value="TreeGrafter"/>
</dbReference>
<proteinExistence type="predicted"/>
<dbReference type="Gene3D" id="1.50.10.20">
    <property type="match status" value="1"/>
</dbReference>
<accession>A0A8X6TG83</accession>
<reference evidence="6" key="1">
    <citation type="submission" date="2020-08" db="EMBL/GenBank/DDBJ databases">
        <title>Multicomponent nature underlies the extraordinary mechanical properties of spider dragline silk.</title>
        <authorList>
            <person name="Kono N."/>
            <person name="Nakamura H."/>
            <person name="Mori M."/>
            <person name="Yoshida Y."/>
            <person name="Ohtoshi R."/>
            <person name="Malay A.D."/>
            <person name="Moran D.A.P."/>
            <person name="Tomita M."/>
            <person name="Numata K."/>
            <person name="Arakawa K."/>
        </authorList>
    </citation>
    <scope>NUCLEOTIDE SEQUENCE</scope>
</reference>
<dbReference type="PANTHER" id="PTHR10559">
    <property type="entry name" value="TRANSCOBALAMIN-1/GASTRIC INTRINSIC FACTOR"/>
    <property type="match status" value="1"/>
</dbReference>
<dbReference type="OrthoDB" id="6432293at2759"/>
<keyword evidence="3" id="KW-0732">Signal</keyword>
<evidence type="ECO:0000256" key="3">
    <source>
        <dbReference type="ARBA" id="ARBA00022729"/>
    </source>
</evidence>
<dbReference type="PANTHER" id="PTHR10559:SF18">
    <property type="entry name" value="TRANSCOBALAMIN II"/>
    <property type="match status" value="1"/>
</dbReference>
<protein>
    <submittedName>
        <fullName evidence="6">Uncharacterized protein</fullName>
    </submittedName>
</protein>
<dbReference type="InterPro" id="IPR051588">
    <property type="entry name" value="Cobalamin_Transport"/>
</dbReference>
<feature type="binding site" evidence="4">
    <location>
        <begin position="280"/>
        <end position="282"/>
    </location>
    <ligand>
        <name>cyanocob(III)alamin</name>
        <dbReference type="ChEBI" id="CHEBI:17439"/>
    </ligand>
</feature>
<feature type="binding site" evidence="4">
    <location>
        <position position="124"/>
    </location>
    <ligand>
        <name>cyanocob(III)alamin</name>
        <dbReference type="ChEBI" id="CHEBI:17439"/>
    </ligand>
</feature>
<evidence type="ECO:0000256" key="5">
    <source>
        <dbReference type="PIRSR" id="PIRSR602157-2"/>
    </source>
</evidence>
<keyword evidence="5" id="KW-1015">Disulfide bond</keyword>
<dbReference type="EMBL" id="BMAW01104263">
    <property type="protein sequence ID" value="GFT13496.1"/>
    <property type="molecule type" value="Genomic_DNA"/>
</dbReference>
<dbReference type="Proteomes" id="UP000887013">
    <property type="component" value="Unassembled WGS sequence"/>
</dbReference>
<dbReference type="InterPro" id="IPR002157">
    <property type="entry name" value="Cbl-bd_prot"/>
</dbReference>
<evidence type="ECO:0000313" key="6">
    <source>
        <dbReference type="EMBL" id="GFT13496.1"/>
    </source>
</evidence>
<dbReference type="Pfam" id="PF01122">
    <property type="entry name" value="Cobalamin_bind"/>
    <property type="match status" value="1"/>
</dbReference>
<evidence type="ECO:0000256" key="4">
    <source>
        <dbReference type="PIRSR" id="PIRSR602157-1"/>
    </source>
</evidence>
<dbReference type="GO" id="GO:0031419">
    <property type="term" value="F:cobalamin binding"/>
    <property type="evidence" value="ECO:0007669"/>
    <property type="project" value="InterPro"/>
</dbReference>
<evidence type="ECO:0000256" key="1">
    <source>
        <dbReference type="ARBA" id="ARBA00004613"/>
    </source>
</evidence>
<keyword evidence="2" id="KW-0964">Secreted</keyword>